<dbReference type="AlphaFoldDB" id="A0A4R4ZR16"/>
<protein>
    <submittedName>
        <fullName evidence="1">Uncharacterized protein</fullName>
    </submittedName>
</protein>
<keyword evidence="2" id="KW-1185">Reference proteome</keyword>
<comment type="caution">
    <text evidence="1">The sequence shown here is derived from an EMBL/GenBank/DDBJ whole genome shotgun (WGS) entry which is preliminary data.</text>
</comment>
<reference evidence="1 2" key="1">
    <citation type="submission" date="2019-03" db="EMBL/GenBank/DDBJ databases">
        <title>Draft genome sequences of novel Actinobacteria.</title>
        <authorList>
            <person name="Sahin N."/>
            <person name="Ay H."/>
            <person name="Saygin H."/>
        </authorList>
    </citation>
    <scope>NUCLEOTIDE SEQUENCE [LARGE SCALE GENOMIC DNA]</scope>
    <source>
        <strain evidence="1 2">JCM 13523</strain>
    </source>
</reference>
<dbReference type="RefSeq" id="WP_132167179.1">
    <property type="nucleotide sequence ID" value="NZ_SMKX01000025.1"/>
</dbReference>
<dbReference type="Proteomes" id="UP000295124">
    <property type="component" value="Unassembled WGS sequence"/>
</dbReference>
<evidence type="ECO:0000313" key="2">
    <source>
        <dbReference type="Proteomes" id="UP000295124"/>
    </source>
</evidence>
<proteinExistence type="predicted"/>
<gene>
    <name evidence="1" type="ORF">E1263_11245</name>
</gene>
<dbReference type="EMBL" id="SMKX01000025">
    <property type="protein sequence ID" value="TDD60349.1"/>
    <property type="molecule type" value="Genomic_DNA"/>
</dbReference>
<accession>A0A4R4ZR16</accession>
<evidence type="ECO:0000313" key="1">
    <source>
        <dbReference type="EMBL" id="TDD60349.1"/>
    </source>
</evidence>
<organism evidence="1 2">
    <name type="scientific">Kribbella antibiotica</name>
    <dbReference type="NCBI Taxonomy" id="190195"/>
    <lineage>
        <taxon>Bacteria</taxon>
        <taxon>Bacillati</taxon>
        <taxon>Actinomycetota</taxon>
        <taxon>Actinomycetes</taxon>
        <taxon>Propionibacteriales</taxon>
        <taxon>Kribbellaceae</taxon>
        <taxon>Kribbella</taxon>
    </lineage>
</organism>
<sequence>MDDDDLAEEMPVLRLGFFLGEDPRGYGEGLAFAAWDRCFDRVEADAEWAQWWLELGERTAEFHGLVDVQAVAIRRWWSRAGERPKVNVTVPVGELEAAADLDQYFAELCQELWQRIAAKCGWPAPPQRLP</sequence>
<name>A0A4R4ZR16_9ACTN</name>